<accession>A0A2R5G6E6</accession>
<dbReference type="AlphaFoldDB" id="A0A2R5G6E6"/>
<dbReference type="OrthoDB" id="9994783at2"/>
<name>A0A2R5G6E6_NOSCO</name>
<keyword evidence="2" id="KW-1185">Reference proteome</keyword>
<comment type="caution">
    <text evidence="1">The sequence shown here is derived from an EMBL/GenBank/DDBJ whole genome shotgun (WGS) entry which is preliminary data.</text>
</comment>
<dbReference type="RefSeq" id="WP_109013198.1">
    <property type="nucleotide sequence ID" value="NZ_BDUD01000002.1"/>
</dbReference>
<protein>
    <submittedName>
        <fullName evidence="1">Uncharacterized protein</fullName>
    </submittedName>
</protein>
<dbReference type="EMBL" id="BDUD01000002">
    <property type="protein sequence ID" value="GBG23324.1"/>
    <property type="molecule type" value="Genomic_DNA"/>
</dbReference>
<evidence type="ECO:0000313" key="1">
    <source>
        <dbReference type="EMBL" id="GBG23324.1"/>
    </source>
</evidence>
<sequence length="92" mass="9877">MDVWNLAKGLGVVIVSAIAFSGNSAIAKINQGVTLNNNLNAPTLNTAIKKHNTLGDDALKINYSIKQTQSQNRNAALDKKKTLLAGCYRSCF</sequence>
<reference evidence="1 2" key="1">
    <citation type="submission" date="2017-06" db="EMBL/GenBank/DDBJ databases">
        <title>Genome sequencing of cyanobaciteial culture collection at National Institute for Environmental Studies (NIES).</title>
        <authorList>
            <person name="Hirose Y."/>
            <person name="Shimura Y."/>
            <person name="Fujisawa T."/>
            <person name="Nakamura Y."/>
            <person name="Kawachi M."/>
        </authorList>
    </citation>
    <scope>NUCLEOTIDE SEQUENCE [LARGE SCALE GENOMIC DNA]</scope>
    <source>
        <strain evidence="1 2">NIES-4072</strain>
    </source>
</reference>
<dbReference type="Proteomes" id="UP000245124">
    <property type="component" value="Unassembled WGS sequence"/>
</dbReference>
<organism evidence="1 2">
    <name type="scientific">Nostoc commune NIES-4072</name>
    <dbReference type="NCBI Taxonomy" id="2005467"/>
    <lineage>
        <taxon>Bacteria</taxon>
        <taxon>Bacillati</taxon>
        <taxon>Cyanobacteriota</taxon>
        <taxon>Cyanophyceae</taxon>
        <taxon>Nostocales</taxon>
        <taxon>Nostocaceae</taxon>
        <taxon>Nostoc</taxon>
    </lineage>
</organism>
<gene>
    <name evidence="1" type="ORF">NIES4072_70360</name>
</gene>
<evidence type="ECO:0000313" key="2">
    <source>
        <dbReference type="Proteomes" id="UP000245124"/>
    </source>
</evidence>
<proteinExistence type="predicted"/>